<keyword evidence="3" id="KW-1185">Reference proteome</keyword>
<organism evidence="2 3">
    <name type="scientific">Kistimonas scapharcae</name>
    <dbReference type="NCBI Taxonomy" id="1036133"/>
    <lineage>
        <taxon>Bacteria</taxon>
        <taxon>Pseudomonadati</taxon>
        <taxon>Pseudomonadota</taxon>
        <taxon>Gammaproteobacteria</taxon>
        <taxon>Oceanospirillales</taxon>
        <taxon>Endozoicomonadaceae</taxon>
        <taxon>Kistimonas</taxon>
    </lineage>
</organism>
<gene>
    <name evidence="2" type="ORF">GCM10023116_04680</name>
</gene>
<sequence length="121" mass="13899">MAYQPWSFRDILVGVSYNAAWRLKHKLMQVMKERDYSRPLQGYVQLDDVYWGGKHGGKLGRGSANKHPFVAAVQTNEENFPLYMRFSMVTSFRKKELALWAKRHLGDHTCCVVSDGLGAFT</sequence>
<feature type="domain" description="ISXO2-like transposase" evidence="1">
    <location>
        <begin position="39"/>
        <end position="120"/>
    </location>
</feature>
<name>A0ABP8UX81_9GAMM</name>
<accession>A0ABP8UX81</accession>
<dbReference type="Proteomes" id="UP001500604">
    <property type="component" value="Unassembled WGS sequence"/>
</dbReference>
<dbReference type="EMBL" id="BAABFL010000043">
    <property type="protein sequence ID" value="GAA4648202.1"/>
    <property type="molecule type" value="Genomic_DNA"/>
</dbReference>
<protein>
    <recommendedName>
        <fullName evidence="1">ISXO2-like transposase domain-containing protein</fullName>
    </recommendedName>
</protein>
<reference evidence="3" key="1">
    <citation type="journal article" date="2019" name="Int. J. Syst. Evol. Microbiol.">
        <title>The Global Catalogue of Microorganisms (GCM) 10K type strain sequencing project: providing services to taxonomists for standard genome sequencing and annotation.</title>
        <authorList>
            <consortium name="The Broad Institute Genomics Platform"/>
            <consortium name="The Broad Institute Genome Sequencing Center for Infectious Disease"/>
            <person name="Wu L."/>
            <person name="Ma J."/>
        </authorList>
    </citation>
    <scope>NUCLEOTIDE SEQUENCE [LARGE SCALE GENOMIC DNA]</scope>
    <source>
        <strain evidence="3">JCM 17805</strain>
    </source>
</reference>
<evidence type="ECO:0000313" key="2">
    <source>
        <dbReference type="EMBL" id="GAA4648202.1"/>
    </source>
</evidence>
<dbReference type="InterPro" id="IPR024445">
    <property type="entry name" value="Tnp_ISXO2-like"/>
</dbReference>
<dbReference type="NCBIfam" id="NF033547">
    <property type="entry name" value="transpos_IS1595"/>
    <property type="match status" value="1"/>
</dbReference>
<comment type="caution">
    <text evidence="2">The sequence shown here is derived from an EMBL/GenBank/DDBJ whole genome shotgun (WGS) entry which is preliminary data.</text>
</comment>
<evidence type="ECO:0000313" key="3">
    <source>
        <dbReference type="Proteomes" id="UP001500604"/>
    </source>
</evidence>
<evidence type="ECO:0000259" key="1">
    <source>
        <dbReference type="Pfam" id="PF12762"/>
    </source>
</evidence>
<proteinExistence type="predicted"/>
<dbReference type="Pfam" id="PF12762">
    <property type="entry name" value="DDE_Tnp_IS1595"/>
    <property type="match status" value="1"/>
</dbReference>